<dbReference type="PANTHER" id="PTHR33434">
    <property type="entry name" value="DEGV DOMAIN-CONTAINING PROTEIN DR_1986-RELATED"/>
    <property type="match status" value="1"/>
</dbReference>
<evidence type="ECO:0000256" key="1">
    <source>
        <dbReference type="ARBA" id="ARBA00023121"/>
    </source>
</evidence>
<reference evidence="2 3" key="1">
    <citation type="submission" date="2018-09" db="EMBL/GenBank/DDBJ databases">
        <authorList>
            <person name="Postec A."/>
        </authorList>
    </citation>
    <scope>NUCLEOTIDE SEQUENCE [LARGE SCALE GENOMIC DNA]</scope>
    <source>
        <strain evidence="2">70B-A</strain>
    </source>
</reference>
<dbReference type="KEGG" id="cbar:PATL70BA_2768"/>
<dbReference type="InterPro" id="IPR050270">
    <property type="entry name" value="DegV_domain_contain"/>
</dbReference>
<dbReference type="NCBIfam" id="TIGR00762">
    <property type="entry name" value="DegV"/>
    <property type="match status" value="1"/>
</dbReference>
<organism evidence="2 3">
    <name type="scientific">Petrocella atlantisensis</name>
    <dbReference type="NCBI Taxonomy" id="2173034"/>
    <lineage>
        <taxon>Bacteria</taxon>
        <taxon>Bacillati</taxon>
        <taxon>Bacillota</taxon>
        <taxon>Clostridia</taxon>
        <taxon>Lachnospirales</taxon>
        <taxon>Vallitaleaceae</taxon>
        <taxon>Petrocella</taxon>
    </lineage>
</organism>
<keyword evidence="1" id="KW-0446">Lipid-binding</keyword>
<evidence type="ECO:0000313" key="3">
    <source>
        <dbReference type="Proteomes" id="UP000279029"/>
    </source>
</evidence>
<evidence type="ECO:0000313" key="2">
    <source>
        <dbReference type="EMBL" id="VDN48672.1"/>
    </source>
</evidence>
<dbReference type="InterPro" id="IPR003797">
    <property type="entry name" value="DegV"/>
</dbReference>
<dbReference type="Gene3D" id="3.30.1180.10">
    <property type="match status" value="1"/>
</dbReference>
<dbReference type="AlphaFoldDB" id="A0A3P7S1X3"/>
<sequence>MSRIAIITCSTSGLDYIKGYEDVKIARTTIIMNQKEYMDGLDLKPSDFYNQLDCLEEIPQTAQPSPGQLLDIYQKLKDEGYTDAIYISISENLSGTYQGVCLSKSYVDDFNIHPFNSGSASYITGYMAMEAYRLVEEGASVDTVISHLEKIRENDYIFFMVDDLKYLVKNGRLSNSAAFMASMLKIKPLLEMNEDGKIVASEKIRTTKKALNRVIERFFESTNNGADTRFIFLFHTEAPEHLETVKARFEEVGIDTATLIDAPISPAVGCHLGKGVIGIGYVKNF</sequence>
<protein>
    <submittedName>
        <fullName evidence="2">DegV family protein</fullName>
    </submittedName>
</protein>
<dbReference type="Proteomes" id="UP000279029">
    <property type="component" value="Chromosome"/>
</dbReference>
<dbReference type="EMBL" id="LR130778">
    <property type="protein sequence ID" value="VDN48672.1"/>
    <property type="molecule type" value="Genomic_DNA"/>
</dbReference>
<dbReference type="Pfam" id="PF02645">
    <property type="entry name" value="DegV"/>
    <property type="match status" value="1"/>
</dbReference>
<gene>
    <name evidence="2" type="ORF">PATL70BA_2768</name>
</gene>
<dbReference type="OrthoDB" id="9781230at2"/>
<dbReference type="GO" id="GO:0008289">
    <property type="term" value="F:lipid binding"/>
    <property type="evidence" value="ECO:0007669"/>
    <property type="project" value="UniProtKB-KW"/>
</dbReference>
<proteinExistence type="predicted"/>
<dbReference type="Gene3D" id="3.40.50.10170">
    <property type="match status" value="1"/>
</dbReference>
<dbReference type="PANTHER" id="PTHR33434:SF2">
    <property type="entry name" value="FATTY ACID-BINDING PROTEIN TM_1468"/>
    <property type="match status" value="1"/>
</dbReference>
<accession>A0A3P7S1X3</accession>
<keyword evidence="3" id="KW-1185">Reference proteome</keyword>
<dbReference type="InterPro" id="IPR043168">
    <property type="entry name" value="DegV_C"/>
</dbReference>
<dbReference type="SUPFAM" id="SSF82549">
    <property type="entry name" value="DAK1/DegV-like"/>
    <property type="match status" value="1"/>
</dbReference>
<name>A0A3P7S1X3_9FIRM</name>
<dbReference type="PROSITE" id="PS51482">
    <property type="entry name" value="DEGV"/>
    <property type="match status" value="1"/>
</dbReference>
<dbReference type="RefSeq" id="WP_125137776.1">
    <property type="nucleotide sequence ID" value="NZ_LR130778.1"/>
</dbReference>